<dbReference type="Proteomes" id="UP000478052">
    <property type="component" value="Unassembled WGS sequence"/>
</dbReference>
<keyword evidence="2" id="KW-1185">Reference proteome</keyword>
<feature type="non-terminal residue" evidence="1">
    <location>
        <position position="68"/>
    </location>
</feature>
<evidence type="ECO:0000313" key="1">
    <source>
        <dbReference type="EMBL" id="KAF0762768.1"/>
    </source>
</evidence>
<reference evidence="1 2" key="1">
    <citation type="submission" date="2019-08" db="EMBL/GenBank/DDBJ databases">
        <title>Whole genome of Aphis craccivora.</title>
        <authorList>
            <person name="Voronova N.V."/>
            <person name="Shulinski R.S."/>
            <person name="Bandarenka Y.V."/>
            <person name="Zhorov D.G."/>
            <person name="Warner D."/>
        </authorList>
    </citation>
    <scope>NUCLEOTIDE SEQUENCE [LARGE SCALE GENOMIC DNA]</scope>
    <source>
        <strain evidence="1">180601</strain>
        <tissue evidence="1">Whole Body</tissue>
    </source>
</reference>
<sequence length="68" mass="8002">MIEIDISNKIKEVIRNCVPCILMNRKQGKQEGLLNCIRQRRIAIVNLAYTCYILFTVDRSPQISHTYY</sequence>
<organism evidence="1 2">
    <name type="scientific">Aphis craccivora</name>
    <name type="common">Cowpea aphid</name>
    <dbReference type="NCBI Taxonomy" id="307492"/>
    <lineage>
        <taxon>Eukaryota</taxon>
        <taxon>Metazoa</taxon>
        <taxon>Ecdysozoa</taxon>
        <taxon>Arthropoda</taxon>
        <taxon>Hexapoda</taxon>
        <taxon>Insecta</taxon>
        <taxon>Pterygota</taxon>
        <taxon>Neoptera</taxon>
        <taxon>Paraneoptera</taxon>
        <taxon>Hemiptera</taxon>
        <taxon>Sternorrhyncha</taxon>
        <taxon>Aphidomorpha</taxon>
        <taxon>Aphidoidea</taxon>
        <taxon>Aphididae</taxon>
        <taxon>Aphidini</taxon>
        <taxon>Aphis</taxon>
        <taxon>Aphis</taxon>
    </lineage>
</organism>
<proteinExistence type="predicted"/>
<accession>A0A6G0YXD8</accession>
<protein>
    <submittedName>
        <fullName evidence="1">Integrase catalytic domain-containing protein</fullName>
    </submittedName>
</protein>
<name>A0A6G0YXD8_APHCR</name>
<comment type="caution">
    <text evidence="1">The sequence shown here is derived from an EMBL/GenBank/DDBJ whole genome shotgun (WGS) entry which is preliminary data.</text>
</comment>
<dbReference type="OrthoDB" id="3863715at2759"/>
<dbReference type="EMBL" id="VUJU01002049">
    <property type="protein sequence ID" value="KAF0762768.1"/>
    <property type="molecule type" value="Genomic_DNA"/>
</dbReference>
<evidence type="ECO:0000313" key="2">
    <source>
        <dbReference type="Proteomes" id="UP000478052"/>
    </source>
</evidence>
<gene>
    <name evidence="1" type="ORF">FWK35_00016156</name>
</gene>
<dbReference type="AlphaFoldDB" id="A0A6G0YXD8"/>